<keyword evidence="6" id="KW-1185">Reference proteome</keyword>
<dbReference type="InterPro" id="IPR008920">
    <property type="entry name" value="TF_FadR/GntR_C"/>
</dbReference>
<dbReference type="Pfam" id="PF07729">
    <property type="entry name" value="FCD"/>
    <property type="match status" value="1"/>
</dbReference>
<dbReference type="Proteomes" id="UP000019666">
    <property type="component" value="Unassembled WGS sequence"/>
</dbReference>
<dbReference type="InterPro" id="IPR011711">
    <property type="entry name" value="GntR_C"/>
</dbReference>
<dbReference type="EMBL" id="AOSK01000062">
    <property type="protein sequence ID" value="EYD76026.1"/>
    <property type="molecule type" value="Genomic_DNA"/>
</dbReference>
<comment type="caution">
    <text evidence="5">The sequence shown here is derived from an EMBL/GenBank/DDBJ whole genome shotgun (WGS) entry which is preliminary data.</text>
</comment>
<dbReference type="SMART" id="SM00895">
    <property type="entry name" value="FCD"/>
    <property type="match status" value="1"/>
</dbReference>
<dbReference type="Gene3D" id="1.20.120.530">
    <property type="entry name" value="GntR ligand-binding domain-like"/>
    <property type="match status" value="1"/>
</dbReference>
<dbReference type="AlphaFoldDB" id="A0A017HNV5"/>
<dbReference type="SMART" id="SM00345">
    <property type="entry name" value="HTH_GNTR"/>
    <property type="match status" value="1"/>
</dbReference>
<accession>A0A017HNV5</accession>
<sequence>MDAGGTAGGLGALAAVGRETVQDRVYAQLRESLIHGTFDAGETFPAAEVAQRLGVSSMPVREALARLVSERALETTPGRRVRVPGLSRARARDLRRARLLIEGDLARRALPNLTAADLDGLERLTRDYEAATDLRALARLNHGFHFGLYARAGSTVLLPMVESLWMQAGPYVRAAQRLHSPLTDPSATLHHRGILQAARTGDEGAMLRELEADVARTFAILERTGDGVWDDSEGAAA</sequence>
<evidence type="ECO:0000313" key="6">
    <source>
        <dbReference type="Proteomes" id="UP000019666"/>
    </source>
</evidence>
<dbReference type="InterPro" id="IPR036390">
    <property type="entry name" value="WH_DNA-bd_sf"/>
</dbReference>
<evidence type="ECO:0000259" key="4">
    <source>
        <dbReference type="PROSITE" id="PS50949"/>
    </source>
</evidence>
<dbReference type="InterPro" id="IPR036388">
    <property type="entry name" value="WH-like_DNA-bd_sf"/>
</dbReference>
<evidence type="ECO:0000256" key="3">
    <source>
        <dbReference type="ARBA" id="ARBA00023163"/>
    </source>
</evidence>
<dbReference type="CDD" id="cd07377">
    <property type="entry name" value="WHTH_GntR"/>
    <property type="match status" value="1"/>
</dbReference>
<proteinExistence type="predicted"/>
<dbReference type="PANTHER" id="PTHR43537:SF39">
    <property type="entry name" value="HTH-TYPE TRANSCRIPTIONAL REGULATOR MCBR"/>
    <property type="match status" value="1"/>
</dbReference>
<protein>
    <submittedName>
        <fullName evidence="5">Transcriptional regulator, GntR family</fullName>
    </submittedName>
</protein>
<dbReference type="PATRIC" id="fig|442562.3.peg.2421"/>
<gene>
    <name evidence="5" type="ORF">Rumeso_02455</name>
</gene>
<keyword evidence="3" id="KW-0804">Transcription</keyword>
<evidence type="ECO:0000256" key="1">
    <source>
        <dbReference type="ARBA" id="ARBA00023015"/>
    </source>
</evidence>
<dbReference type="PANTHER" id="PTHR43537">
    <property type="entry name" value="TRANSCRIPTIONAL REGULATOR, GNTR FAMILY"/>
    <property type="match status" value="1"/>
</dbReference>
<keyword evidence="2" id="KW-0238">DNA-binding</keyword>
<name>A0A017HNV5_9RHOB</name>
<dbReference type="GO" id="GO:0003700">
    <property type="term" value="F:DNA-binding transcription factor activity"/>
    <property type="evidence" value="ECO:0007669"/>
    <property type="project" value="InterPro"/>
</dbReference>
<evidence type="ECO:0000313" key="5">
    <source>
        <dbReference type="EMBL" id="EYD76026.1"/>
    </source>
</evidence>
<dbReference type="Pfam" id="PF00392">
    <property type="entry name" value="GntR"/>
    <property type="match status" value="1"/>
</dbReference>
<dbReference type="Gene3D" id="1.10.10.10">
    <property type="entry name" value="Winged helix-like DNA-binding domain superfamily/Winged helix DNA-binding domain"/>
    <property type="match status" value="1"/>
</dbReference>
<reference evidence="5 6" key="1">
    <citation type="submission" date="2013-02" db="EMBL/GenBank/DDBJ databases">
        <authorList>
            <person name="Fiebig A."/>
            <person name="Goeker M."/>
            <person name="Klenk H.-P.P."/>
        </authorList>
    </citation>
    <scope>NUCLEOTIDE SEQUENCE [LARGE SCALE GENOMIC DNA]</scope>
    <source>
        <strain evidence="5 6">DSM 19309</strain>
    </source>
</reference>
<dbReference type="SUPFAM" id="SSF46785">
    <property type="entry name" value="Winged helix' DNA-binding domain"/>
    <property type="match status" value="1"/>
</dbReference>
<dbReference type="HOGENOM" id="CLU_017584_5_4_5"/>
<organism evidence="5 6">
    <name type="scientific">Rubellimicrobium mesophilum DSM 19309</name>
    <dbReference type="NCBI Taxonomy" id="442562"/>
    <lineage>
        <taxon>Bacteria</taxon>
        <taxon>Pseudomonadati</taxon>
        <taxon>Pseudomonadota</taxon>
        <taxon>Alphaproteobacteria</taxon>
        <taxon>Rhodobacterales</taxon>
        <taxon>Roseobacteraceae</taxon>
        <taxon>Rubellimicrobium</taxon>
    </lineage>
</organism>
<dbReference type="GO" id="GO:0003677">
    <property type="term" value="F:DNA binding"/>
    <property type="evidence" value="ECO:0007669"/>
    <property type="project" value="UniProtKB-KW"/>
</dbReference>
<keyword evidence="1" id="KW-0805">Transcription regulation</keyword>
<dbReference type="RefSeq" id="WP_051521257.1">
    <property type="nucleotide sequence ID" value="NZ_KK088571.1"/>
</dbReference>
<evidence type="ECO:0000256" key="2">
    <source>
        <dbReference type="ARBA" id="ARBA00023125"/>
    </source>
</evidence>
<dbReference type="PROSITE" id="PS50949">
    <property type="entry name" value="HTH_GNTR"/>
    <property type="match status" value="1"/>
</dbReference>
<dbReference type="STRING" id="442562.Rumeso_02455"/>
<feature type="domain" description="HTH gntR-type" evidence="4">
    <location>
        <begin position="19"/>
        <end position="86"/>
    </location>
</feature>
<dbReference type="SUPFAM" id="SSF48008">
    <property type="entry name" value="GntR ligand-binding domain-like"/>
    <property type="match status" value="1"/>
</dbReference>
<dbReference type="InterPro" id="IPR000524">
    <property type="entry name" value="Tscrpt_reg_HTH_GntR"/>
</dbReference>